<proteinExistence type="evidence at transcript level"/>
<keyword evidence="11 15" id="KW-0066">ATP synthesis</keyword>
<dbReference type="GO" id="GO:0005743">
    <property type="term" value="C:mitochondrial inner membrane"/>
    <property type="evidence" value="ECO:0007669"/>
    <property type="project" value="UniProtKB-SubCell"/>
</dbReference>
<dbReference type="PANTHER" id="PTHR12427:SF1">
    <property type="entry name" value="ATP SYNTHASE SUBUNIT E, MITOCHONDRIAL"/>
    <property type="match status" value="1"/>
</dbReference>
<accession>A0A0U2TGF0</accession>
<evidence type="ECO:0000313" key="16">
    <source>
        <dbReference type="EMBL" id="ALS04372.1"/>
    </source>
</evidence>
<comment type="subunit">
    <text evidence="15">F-type ATPases have 2 components, CF(1) - the catalytic core - and CF(0) - the membrane proton channel. CF(1) and CF(0) have multiple subunits.</text>
</comment>
<evidence type="ECO:0000256" key="7">
    <source>
        <dbReference type="ARBA" id="ARBA00022990"/>
    </source>
</evidence>
<evidence type="ECO:0000256" key="5">
    <source>
        <dbReference type="ARBA" id="ARBA00022781"/>
    </source>
</evidence>
<keyword evidence="8 15" id="KW-0406">Ion transport</keyword>
<keyword evidence="5 15" id="KW-0375">Hydrogen ion transport</keyword>
<keyword evidence="3 15" id="KW-0813">Transport</keyword>
<dbReference type="GO" id="GO:0015078">
    <property type="term" value="F:proton transmembrane transporter activity"/>
    <property type="evidence" value="ECO:0007669"/>
    <property type="project" value="InterPro"/>
</dbReference>
<sequence>MALPEPVRVSPLIKTCRWSALIAGIYWGFYRYKVHKAAADERRAYEAKMKPIWDAEAAEKKNAANRKELIYLATATGTPIPKDF</sequence>
<protein>
    <recommendedName>
        <fullName evidence="14 15">ATP synthase F(0) complex subunit e, mitochondrial</fullName>
    </recommendedName>
</protein>
<evidence type="ECO:0000256" key="9">
    <source>
        <dbReference type="ARBA" id="ARBA00023128"/>
    </source>
</evidence>
<keyword evidence="4 15" id="KW-0138">CF(0)</keyword>
<name>A0A0U2TGF0_ACAPC</name>
<dbReference type="Pfam" id="PF05680">
    <property type="entry name" value="ATP-synt_E"/>
    <property type="match status" value="1"/>
</dbReference>
<dbReference type="EMBL" id="KT754538">
    <property type="protein sequence ID" value="ALS04372.1"/>
    <property type="molecule type" value="mRNA"/>
</dbReference>
<evidence type="ECO:0000256" key="4">
    <source>
        <dbReference type="ARBA" id="ARBA00022547"/>
    </source>
</evidence>
<keyword evidence="7" id="KW-0007">Acetylation</keyword>
<organism evidence="16">
    <name type="scientific">Acartia pacifica</name>
    <name type="common">Copepod</name>
    <dbReference type="NCBI Taxonomy" id="335913"/>
    <lineage>
        <taxon>Eukaryota</taxon>
        <taxon>Metazoa</taxon>
        <taxon>Ecdysozoa</taxon>
        <taxon>Arthropoda</taxon>
        <taxon>Crustacea</taxon>
        <taxon>Multicrustacea</taxon>
        <taxon>Hexanauplia</taxon>
        <taxon>Copepoda</taxon>
        <taxon>Calanoida</taxon>
        <taxon>Acartiidae</taxon>
        <taxon>Acartia</taxon>
    </lineage>
</organism>
<dbReference type="AlphaFoldDB" id="A0A0U2TGF0"/>
<evidence type="ECO:0000256" key="14">
    <source>
        <dbReference type="ARBA" id="ARBA00074682"/>
    </source>
</evidence>
<reference evidence="16" key="1">
    <citation type="journal article" date="2015" name="Sci. Rep.">
        <title>Spliced leader RNA trans-splicing discovered in copepods.</title>
        <authorList>
            <person name="Yang F."/>
            <person name="Xu D."/>
            <person name="Zhuang Y."/>
            <person name="Yi X."/>
            <person name="Huang Y."/>
            <person name="Chen H."/>
            <person name="Lin S."/>
            <person name="Campbell D.A."/>
            <person name="Sturm N.R."/>
            <person name="Liu G."/>
            <person name="Zhang H."/>
        </authorList>
    </citation>
    <scope>NUCLEOTIDE SEQUENCE</scope>
</reference>
<evidence type="ECO:0000256" key="15">
    <source>
        <dbReference type="RuleBase" id="RU367005"/>
    </source>
</evidence>
<dbReference type="InterPro" id="IPR008386">
    <property type="entry name" value="ATP_synth_F0_esu_mt"/>
</dbReference>
<dbReference type="PANTHER" id="PTHR12427">
    <property type="entry name" value="ATP SYNTHASE E CHAIN, MITOCHONDRIAL"/>
    <property type="match status" value="1"/>
</dbReference>
<keyword evidence="9 15" id="KW-0496">Mitochondrion</keyword>
<comment type="subunit">
    <text evidence="13">Component of the ATP synthase complex composed at least of ATP5F1A/subunit alpha, ATP5F1B/subunit beta, ATP5MC1/subunit c (homooctomer), MT-ATP6/subunit a, MT-ATP8/subunit 8, ATP5ME/subunit e, ATP5MF/subunit f, ATP5MG/subunit g, ATP5MK/subunit k, ATP5MJ/subunit j, ATP5F1C/subunit gamma, ATP5F1D/subunit delta, ATP5F1E/subunit epsilon, ATP5PF/subunit F6, ATP5PB/subunit b, ATP5PD/subunit d, ATP5PO/subunit OSCP. ATP synthase complex consists of a soluble F(1) head domain (subunits alpha(3) and beta(3)) - the catalytic core - and a membrane F(0) domain - the membrane proton channel (subunits c, a, 8, e, f, g, k and j). These two domains are linked by a central stalk (subunits gamma, delta, and epsilon) rotating inside the F1 region and a stationary peripheral stalk (subunits F6, b, d, and OSCP).</text>
</comment>
<keyword evidence="10" id="KW-0472">Membrane</keyword>
<comment type="function">
    <text evidence="12 15">Subunit e, of the mitochondrial membrane ATP synthase complex (F(1)F(0) ATP synthase or Complex V) that produces ATP from ADP in the presence of a proton gradient across the membrane which is generated by electron transport complexes of the respiratory chain. ATP synthase complex consist of a soluble F(1) head domain - the catalytic core - and a membrane F(1) domain - the membrane proton channel. These two domains are linked by a central stalk rotating inside the F(1) region and a stationary peripheral stalk. During catalysis, ATP synthesis in the catalytic domain of F(1) is coupled via a rotary mechanism of the central stalk subunits to proton translocation. In vivo, can only synthesize ATP although its ATP hydrolase activity can be activated artificially in vitro. Part of the complex F(0) domain.</text>
</comment>
<evidence type="ECO:0000256" key="10">
    <source>
        <dbReference type="ARBA" id="ARBA00023136"/>
    </source>
</evidence>
<evidence type="ECO:0000256" key="6">
    <source>
        <dbReference type="ARBA" id="ARBA00022792"/>
    </source>
</evidence>
<evidence type="ECO:0000256" key="1">
    <source>
        <dbReference type="ARBA" id="ARBA00004273"/>
    </source>
</evidence>
<keyword evidence="6 15" id="KW-0999">Mitochondrion inner membrane</keyword>
<evidence type="ECO:0000256" key="3">
    <source>
        <dbReference type="ARBA" id="ARBA00022448"/>
    </source>
</evidence>
<evidence type="ECO:0000256" key="13">
    <source>
        <dbReference type="ARBA" id="ARBA00064647"/>
    </source>
</evidence>
<dbReference type="GO" id="GO:0015986">
    <property type="term" value="P:proton motive force-driven ATP synthesis"/>
    <property type="evidence" value="ECO:0007669"/>
    <property type="project" value="InterPro"/>
</dbReference>
<evidence type="ECO:0000256" key="11">
    <source>
        <dbReference type="ARBA" id="ARBA00023310"/>
    </source>
</evidence>
<comment type="similarity">
    <text evidence="2 15">Belongs to the ATPase e subunit family.</text>
</comment>
<evidence type="ECO:0000256" key="12">
    <source>
        <dbReference type="ARBA" id="ARBA00057306"/>
    </source>
</evidence>
<dbReference type="GO" id="GO:0045259">
    <property type="term" value="C:proton-transporting ATP synthase complex"/>
    <property type="evidence" value="ECO:0007669"/>
    <property type="project" value="UniProtKB-UniRule"/>
</dbReference>
<evidence type="ECO:0000256" key="2">
    <source>
        <dbReference type="ARBA" id="ARBA00007333"/>
    </source>
</evidence>
<evidence type="ECO:0000256" key="8">
    <source>
        <dbReference type="ARBA" id="ARBA00023065"/>
    </source>
</evidence>
<comment type="subcellular location">
    <subcellularLocation>
        <location evidence="1 15">Mitochondrion inner membrane</location>
    </subcellularLocation>
</comment>